<protein>
    <submittedName>
        <fullName evidence="3">MAP9 protein</fullName>
    </submittedName>
</protein>
<sequence>NGWSSFSAPSSLTTLNAQAMPKKKLLAESPDPEGPWLESASPPFSINFTSHNKRSGDINLLMSLFLPLDQDEKKISTSDLKLEDNSRESPSVTEAVMTTAYEKTKKLEKSTDDSSDETVKIVEEQIVTDTIQKVSVNDQSERGETKNTSKDSVKVLLVCIFTIVSLSSARLKKNAKAVPSATPVSSQYLGTLKVLEDKRVQNNSTEFDKADSLRAAVFQSWLEKKRLFLLELKRTEKKKAEDLRNNAEKKEAVKREEAIASFEAWKKKKGREAKKLSEKKKVEELRKKRAAEQNEQRTEAAQKVTSNIHRCSMMISCSSLSLRRNEKKEECMKQKKVEKILERRKQEIQQAKKEEKDKKAMEEYERWLEKKEKREQLEKKQKKLQAVHGDEAPSPWSPPGKVTYSMNY</sequence>
<gene>
    <name evidence="3" type="primary">Map9</name>
    <name evidence="3" type="ORF">DROARD_R07267</name>
</gene>
<comment type="caution">
    <text evidence="3">The sequence shown here is derived from an EMBL/GenBank/DDBJ whole genome shotgun (WGS) entry which is preliminary data.</text>
</comment>
<evidence type="ECO:0000256" key="2">
    <source>
        <dbReference type="SAM" id="MobiDB-lite"/>
    </source>
</evidence>
<evidence type="ECO:0000313" key="4">
    <source>
        <dbReference type="Proteomes" id="UP000586671"/>
    </source>
</evidence>
<evidence type="ECO:0000256" key="1">
    <source>
        <dbReference type="SAM" id="Coils"/>
    </source>
</evidence>
<dbReference type="GO" id="GO:1902412">
    <property type="term" value="P:regulation of mitotic cytokinesis"/>
    <property type="evidence" value="ECO:0007669"/>
    <property type="project" value="TreeGrafter"/>
</dbReference>
<dbReference type="EMBL" id="VYZM01022832">
    <property type="protein sequence ID" value="NWU59300.1"/>
    <property type="molecule type" value="Genomic_DNA"/>
</dbReference>
<reference evidence="3 4" key="1">
    <citation type="submission" date="2019-09" db="EMBL/GenBank/DDBJ databases">
        <title>Bird 10,000 Genomes (B10K) Project - Family phase.</title>
        <authorList>
            <person name="Zhang G."/>
        </authorList>
    </citation>
    <scope>NUCLEOTIDE SEQUENCE [LARGE SCALE GENOMIC DNA]</scope>
    <source>
        <strain evidence="3">B10K-DU-012-55</strain>
        <tissue evidence="3">Muscle</tissue>
    </source>
</reference>
<dbReference type="AlphaFoldDB" id="A0A7K5Y1W4"/>
<name>A0A7K5Y1W4_9CHAR</name>
<dbReference type="InterPro" id="IPR026106">
    <property type="entry name" value="MAP9"/>
</dbReference>
<dbReference type="PANTHER" id="PTHR14739:SF9">
    <property type="entry name" value="MICROTUBULE-ASSOCIATED PROTEIN 9"/>
    <property type="match status" value="1"/>
</dbReference>
<dbReference type="GO" id="GO:0000281">
    <property type="term" value="P:mitotic cytokinesis"/>
    <property type="evidence" value="ECO:0007669"/>
    <property type="project" value="InterPro"/>
</dbReference>
<proteinExistence type="predicted"/>
<feature type="coiled-coil region" evidence="1">
    <location>
        <begin position="230"/>
        <end position="302"/>
    </location>
</feature>
<dbReference type="PANTHER" id="PTHR14739">
    <property type="entry name" value="MICROTUBULE-ASSOCIATED PROTEIN 9"/>
    <property type="match status" value="1"/>
</dbReference>
<feature type="non-terminal residue" evidence="3">
    <location>
        <position position="408"/>
    </location>
</feature>
<organism evidence="3 4">
    <name type="scientific">Dromas ardeola</name>
    <dbReference type="NCBI Taxonomy" id="458190"/>
    <lineage>
        <taxon>Eukaryota</taxon>
        <taxon>Metazoa</taxon>
        <taxon>Chordata</taxon>
        <taxon>Craniata</taxon>
        <taxon>Vertebrata</taxon>
        <taxon>Euteleostomi</taxon>
        <taxon>Archelosauria</taxon>
        <taxon>Archosauria</taxon>
        <taxon>Dinosauria</taxon>
        <taxon>Saurischia</taxon>
        <taxon>Theropoda</taxon>
        <taxon>Coelurosauria</taxon>
        <taxon>Aves</taxon>
        <taxon>Neognathae</taxon>
        <taxon>Neoaves</taxon>
        <taxon>Charadriiformes</taxon>
        <taxon>Dromadidae</taxon>
        <taxon>Dromas</taxon>
    </lineage>
</organism>
<feature type="compositionally biased region" description="Polar residues" evidence="2">
    <location>
        <begin position="1"/>
        <end position="17"/>
    </location>
</feature>
<dbReference type="GO" id="GO:0008017">
    <property type="term" value="F:microtubule binding"/>
    <property type="evidence" value="ECO:0007669"/>
    <property type="project" value="TreeGrafter"/>
</dbReference>
<feature type="region of interest" description="Disordered" evidence="2">
    <location>
        <begin position="1"/>
        <end position="45"/>
    </location>
</feature>
<feature type="region of interest" description="Disordered" evidence="2">
    <location>
        <begin position="371"/>
        <end position="408"/>
    </location>
</feature>
<keyword evidence="1" id="KW-0175">Coiled coil</keyword>
<feature type="non-terminal residue" evidence="3">
    <location>
        <position position="1"/>
    </location>
</feature>
<accession>A0A7K5Y1W4</accession>
<keyword evidence="4" id="KW-1185">Reference proteome</keyword>
<dbReference type="GO" id="GO:0090307">
    <property type="term" value="P:mitotic spindle assembly"/>
    <property type="evidence" value="ECO:0007669"/>
    <property type="project" value="TreeGrafter"/>
</dbReference>
<evidence type="ECO:0000313" key="3">
    <source>
        <dbReference type="EMBL" id="NWU59300.1"/>
    </source>
</evidence>
<dbReference type="GO" id="GO:0000235">
    <property type="term" value="C:astral microtubule"/>
    <property type="evidence" value="ECO:0007669"/>
    <property type="project" value="TreeGrafter"/>
</dbReference>
<dbReference type="Proteomes" id="UP000586671">
    <property type="component" value="Unassembled WGS sequence"/>
</dbReference>